<accession>A0A1B6PIK6</accession>
<name>A0A1B6PIK6_SORBI</name>
<dbReference type="Proteomes" id="UP000000768">
    <property type="component" value="Chromosome 7"/>
</dbReference>
<organism evidence="2 3">
    <name type="scientific">Sorghum bicolor</name>
    <name type="common">Sorghum</name>
    <name type="synonym">Sorghum vulgare</name>
    <dbReference type="NCBI Taxonomy" id="4558"/>
    <lineage>
        <taxon>Eukaryota</taxon>
        <taxon>Viridiplantae</taxon>
        <taxon>Streptophyta</taxon>
        <taxon>Embryophyta</taxon>
        <taxon>Tracheophyta</taxon>
        <taxon>Spermatophyta</taxon>
        <taxon>Magnoliopsida</taxon>
        <taxon>Liliopsida</taxon>
        <taxon>Poales</taxon>
        <taxon>Poaceae</taxon>
        <taxon>PACMAD clade</taxon>
        <taxon>Panicoideae</taxon>
        <taxon>Andropogonodae</taxon>
        <taxon>Andropogoneae</taxon>
        <taxon>Sorghinae</taxon>
        <taxon>Sorghum</taxon>
    </lineage>
</organism>
<gene>
    <name evidence="2" type="ORF">SORBI_3007G191000</name>
</gene>
<keyword evidence="1" id="KW-0732">Signal</keyword>
<reference evidence="3" key="2">
    <citation type="journal article" date="2018" name="Plant J.">
        <title>The Sorghum bicolor reference genome: improved assembly, gene annotations, a transcriptome atlas, and signatures of genome organization.</title>
        <authorList>
            <person name="McCormick R.F."/>
            <person name="Truong S.K."/>
            <person name="Sreedasyam A."/>
            <person name="Jenkins J."/>
            <person name="Shu S."/>
            <person name="Sims D."/>
            <person name="Kennedy M."/>
            <person name="Amirebrahimi M."/>
            <person name="Weers B.D."/>
            <person name="McKinley B."/>
            <person name="Mattison A."/>
            <person name="Morishige D.T."/>
            <person name="Grimwood J."/>
            <person name="Schmutz J."/>
            <person name="Mullet J.E."/>
        </authorList>
    </citation>
    <scope>NUCLEOTIDE SEQUENCE [LARGE SCALE GENOMIC DNA]</scope>
    <source>
        <strain evidence="3">cv. BTx623</strain>
    </source>
</reference>
<protein>
    <recommendedName>
        <fullName evidence="4">Secreted protein</fullName>
    </recommendedName>
</protein>
<evidence type="ECO:0000256" key="1">
    <source>
        <dbReference type="SAM" id="SignalP"/>
    </source>
</evidence>
<dbReference type="Gramene" id="KXG25519">
    <property type="protein sequence ID" value="KXG25519"/>
    <property type="gene ID" value="SORBI_3007G191000"/>
</dbReference>
<evidence type="ECO:0000313" key="2">
    <source>
        <dbReference type="EMBL" id="KXG25519.1"/>
    </source>
</evidence>
<keyword evidence="3" id="KW-1185">Reference proteome</keyword>
<evidence type="ECO:0008006" key="4">
    <source>
        <dbReference type="Google" id="ProtNLM"/>
    </source>
</evidence>
<dbReference type="STRING" id="4558.A0A1B6PIK6"/>
<feature type="signal peptide" evidence="1">
    <location>
        <begin position="1"/>
        <end position="25"/>
    </location>
</feature>
<evidence type="ECO:0000313" key="3">
    <source>
        <dbReference type="Proteomes" id="UP000000768"/>
    </source>
</evidence>
<dbReference type="InParanoid" id="A0A1B6PIK6"/>
<dbReference type="EMBL" id="CM000766">
    <property type="protein sequence ID" value="KXG25519.1"/>
    <property type="molecule type" value="Genomic_DNA"/>
</dbReference>
<dbReference type="AlphaFoldDB" id="A0A1B6PIK6"/>
<proteinExistence type="predicted"/>
<sequence length="77" mass="8872">MTTHPNFFFECIIILVLLKVHFCEWTHHSTSFLYLLLPVSGEPFINGEAVPYDPTYHEEWLRSKARSCPGYQGQGGN</sequence>
<feature type="chain" id="PRO_5008588849" description="Secreted protein" evidence="1">
    <location>
        <begin position="26"/>
        <end position="77"/>
    </location>
</feature>
<reference evidence="2 3" key="1">
    <citation type="journal article" date="2009" name="Nature">
        <title>The Sorghum bicolor genome and the diversification of grasses.</title>
        <authorList>
            <person name="Paterson A.H."/>
            <person name="Bowers J.E."/>
            <person name="Bruggmann R."/>
            <person name="Dubchak I."/>
            <person name="Grimwood J."/>
            <person name="Gundlach H."/>
            <person name="Haberer G."/>
            <person name="Hellsten U."/>
            <person name="Mitros T."/>
            <person name="Poliakov A."/>
            <person name="Schmutz J."/>
            <person name="Spannagl M."/>
            <person name="Tang H."/>
            <person name="Wang X."/>
            <person name="Wicker T."/>
            <person name="Bharti A.K."/>
            <person name="Chapman J."/>
            <person name="Feltus F.A."/>
            <person name="Gowik U."/>
            <person name="Grigoriev I.V."/>
            <person name="Lyons E."/>
            <person name="Maher C.A."/>
            <person name="Martis M."/>
            <person name="Narechania A."/>
            <person name="Otillar R.P."/>
            <person name="Penning B.W."/>
            <person name="Salamov A.A."/>
            <person name="Wang Y."/>
            <person name="Zhang L."/>
            <person name="Carpita N.C."/>
            <person name="Freeling M."/>
            <person name="Gingle A.R."/>
            <person name="Hash C.T."/>
            <person name="Keller B."/>
            <person name="Klein P."/>
            <person name="Kresovich S."/>
            <person name="McCann M.C."/>
            <person name="Ming R."/>
            <person name="Peterson D.G."/>
            <person name="Mehboob-ur-Rahman"/>
            <person name="Ware D."/>
            <person name="Westhoff P."/>
            <person name="Mayer K.F."/>
            <person name="Messing J."/>
            <person name="Rokhsar D.S."/>
        </authorList>
    </citation>
    <scope>NUCLEOTIDE SEQUENCE [LARGE SCALE GENOMIC DNA]</scope>
    <source>
        <strain evidence="3">cv. BTx623</strain>
    </source>
</reference>